<keyword evidence="7" id="KW-0812">Transmembrane</keyword>
<dbReference type="GO" id="GO:0004673">
    <property type="term" value="F:protein histidine kinase activity"/>
    <property type="evidence" value="ECO:0007669"/>
    <property type="project" value="UniProtKB-EC"/>
</dbReference>
<gene>
    <name evidence="9" type="ORF">QJS35_00220</name>
</gene>
<evidence type="ECO:0000256" key="7">
    <source>
        <dbReference type="SAM" id="Phobius"/>
    </source>
</evidence>
<proteinExistence type="predicted"/>
<protein>
    <submittedName>
        <fullName evidence="9">Sensor histidine kinase</fullName>
        <ecNumber evidence="9">2.7.13.3</ecNumber>
    </submittedName>
</protein>
<keyword evidence="7" id="KW-1133">Transmembrane helix</keyword>
<dbReference type="InterPro" id="IPR036890">
    <property type="entry name" value="HATPase_C_sf"/>
</dbReference>
<feature type="transmembrane region" description="Helical" evidence="7">
    <location>
        <begin position="288"/>
        <end position="308"/>
    </location>
</feature>
<reference evidence="9 10" key="1">
    <citation type="journal article" date="2023" name="Genome Announc.">
        <title>Pan-Genome Analyses of the Genus Cohnella and Proposal of the Novel Species Cohnella silvisoli sp. nov., Isolated from Forest Soil.</title>
        <authorList>
            <person name="Wang C."/>
            <person name="Mao L."/>
            <person name="Bao G."/>
            <person name="Zhu H."/>
        </authorList>
    </citation>
    <scope>NUCLEOTIDE SEQUENCE [LARGE SCALE GENOMIC DNA]</scope>
    <source>
        <strain evidence="9 10">NL03-T5-1</strain>
    </source>
</reference>
<evidence type="ECO:0000259" key="8">
    <source>
        <dbReference type="PROSITE" id="PS50885"/>
    </source>
</evidence>
<dbReference type="EC" id="2.7.13.3" evidence="9"/>
<organism evidence="9 10">
    <name type="scientific">Cohnella silvisoli</name>
    <dbReference type="NCBI Taxonomy" id="2873699"/>
    <lineage>
        <taxon>Bacteria</taxon>
        <taxon>Bacillati</taxon>
        <taxon>Bacillota</taxon>
        <taxon>Bacilli</taxon>
        <taxon>Bacillales</taxon>
        <taxon>Paenibacillaceae</taxon>
        <taxon>Cohnella</taxon>
    </lineage>
</organism>
<evidence type="ECO:0000256" key="4">
    <source>
        <dbReference type="ARBA" id="ARBA00022679"/>
    </source>
</evidence>
<dbReference type="Gene3D" id="6.10.340.10">
    <property type="match status" value="1"/>
</dbReference>
<evidence type="ECO:0000256" key="5">
    <source>
        <dbReference type="ARBA" id="ARBA00022777"/>
    </source>
</evidence>
<dbReference type="PROSITE" id="PS50885">
    <property type="entry name" value="HAMP"/>
    <property type="match status" value="1"/>
</dbReference>
<name>A0ABV1KKW9_9BACL</name>
<keyword evidence="10" id="KW-1185">Reference proteome</keyword>
<dbReference type="CDD" id="cd06225">
    <property type="entry name" value="HAMP"/>
    <property type="match status" value="1"/>
</dbReference>
<evidence type="ECO:0000256" key="2">
    <source>
        <dbReference type="ARBA" id="ARBA00022475"/>
    </source>
</evidence>
<dbReference type="EMBL" id="JASKHM010000001">
    <property type="protein sequence ID" value="MEQ4480807.1"/>
    <property type="molecule type" value="Genomic_DNA"/>
</dbReference>
<dbReference type="InterPro" id="IPR003594">
    <property type="entry name" value="HATPase_dom"/>
</dbReference>
<keyword evidence="5 9" id="KW-0418">Kinase</keyword>
<dbReference type="Pfam" id="PF00672">
    <property type="entry name" value="HAMP"/>
    <property type="match status" value="1"/>
</dbReference>
<feature type="transmembrane region" description="Helical" evidence="7">
    <location>
        <begin position="12"/>
        <end position="29"/>
    </location>
</feature>
<sequence>MKETRWTIFHKILLFIVLLLIPIVLLYSYSNLVSVKVVQDTLRESLVSRLSFLQNRLNTQVNHMSRSGFLLSADPSLSSVDSLDSFKEYFDVIQFKKQLEARIAVQSNTMEWPMAISVYFPLSAQVISPASVVPYDKQYLESRVNSQWKAWKVPGTDSGRFDFYFYASTPYSAYYNPASADNIVEIRFSDSSLISMLDDYKQSAQGDPFLFLQGTGVIANSSADRSVVAQVTEALNSRPKHEQDSFNLQLNGESYLVNSILSPALGWTLVDFVPMQHVLMPMKESTRLFYVSIGMLLVVGIITAFLLYRHVQLPLRILVRSLKSVKRGDFSTRILNRSHNEFRFVFQQFNEMTGQIGELVDHVYRQKLATRDAQLKQLQSQINPHFLYNCLYYIVNMVRLGKEDAVEKMAMNLGDYYKYTTRSEKQEAALAEEIQLVVNYLEIQNLRMKRIQYSIDLPQEVLSLEVPRLLLQPVVENAVIHGIEPQIDGGHIRISGKREGNRVEIVVEDNGIGVSPEKLDELTQQLNMPMRQDMGYGIWNVNQRLMLSFGDRSGVRYEHSAEGGLTVTLIWYL</sequence>
<dbReference type="Pfam" id="PF02518">
    <property type="entry name" value="HATPase_c"/>
    <property type="match status" value="1"/>
</dbReference>
<comment type="caution">
    <text evidence="9">The sequence shown here is derived from an EMBL/GenBank/DDBJ whole genome shotgun (WGS) entry which is preliminary data.</text>
</comment>
<dbReference type="Pfam" id="PF06580">
    <property type="entry name" value="His_kinase"/>
    <property type="match status" value="1"/>
</dbReference>
<comment type="subcellular location">
    <subcellularLocation>
        <location evidence="1">Cell membrane</location>
        <topology evidence="1">Multi-pass membrane protein</topology>
    </subcellularLocation>
</comment>
<dbReference type="InterPro" id="IPR010559">
    <property type="entry name" value="Sig_transdc_His_kin_internal"/>
</dbReference>
<dbReference type="SUPFAM" id="SSF55874">
    <property type="entry name" value="ATPase domain of HSP90 chaperone/DNA topoisomerase II/histidine kinase"/>
    <property type="match status" value="1"/>
</dbReference>
<evidence type="ECO:0000313" key="10">
    <source>
        <dbReference type="Proteomes" id="UP001493487"/>
    </source>
</evidence>
<keyword evidence="3" id="KW-0597">Phosphoprotein</keyword>
<dbReference type="PANTHER" id="PTHR34220">
    <property type="entry name" value="SENSOR HISTIDINE KINASE YPDA"/>
    <property type="match status" value="1"/>
</dbReference>
<keyword evidence="4 9" id="KW-0808">Transferase</keyword>
<dbReference type="InterPro" id="IPR050640">
    <property type="entry name" value="Bact_2-comp_sensor_kinase"/>
</dbReference>
<dbReference type="SMART" id="SM00304">
    <property type="entry name" value="HAMP"/>
    <property type="match status" value="1"/>
</dbReference>
<dbReference type="SUPFAM" id="SSF158472">
    <property type="entry name" value="HAMP domain-like"/>
    <property type="match status" value="1"/>
</dbReference>
<keyword evidence="2" id="KW-1003">Cell membrane</keyword>
<accession>A0ABV1KKW9</accession>
<evidence type="ECO:0000256" key="6">
    <source>
        <dbReference type="ARBA" id="ARBA00023136"/>
    </source>
</evidence>
<dbReference type="InterPro" id="IPR003660">
    <property type="entry name" value="HAMP_dom"/>
</dbReference>
<evidence type="ECO:0000256" key="3">
    <source>
        <dbReference type="ARBA" id="ARBA00022553"/>
    </source>
</evidence>
<feature type="domain" description="HAMP" evidence="8">
    <location>
        <begin position="309"/>
        <end position="361"/>
    </location>
</feature>
<dbReference type="PANTHER" id="PTHR34220:SF7">
    <property type="entry name" value="SENSOR HISTIDINE KINASE YPDA"/>
    <property type="match status" value="1"/>
</dbReference>
<dbReference type="RefSeq" id="WP_232183374.1">
    <property type="nucleotide sequence ID" value="NZ_JAIOAP010000001.1"/>
</dbReference>
<evidence type="ECO:0000313" key="9">
    <source>
        <dbReference type="EMBL" id="MEQ4480807.1"/>
    </source>
</evidence>
<evidence type="ECO:0000256" key="1">
    <source>
        <dbReference type="ARBA" id="ARBA00004651"/>
    </source>
</evidence>
<dbReference type="Gene3D" id="3.30.565.10">
    <property type="entry name" value="Histidine kinase-like ATPase, C-terminal domain"/>
    <property type="match status" value="1"/>
</dbReference>
<keyword evidence="6 7" id="KW-0472">Membrane</keyword>
<dbReference type="Proteomes" id="UP001493487">
    <property type="component" value="Unassembled WGS sequence"/>
</dbReference>